<dbReference type="EMBL" id="QBKR01000047">
    <property type="protein sequence ID" value="PTX48131.1"/>
    <property type="molecule type" value="Genomic_DNA"/>
</dbReference>
<protein>
    <submittedName>
        <fullName evidence="1">Uncharacterized protein</fullName>
    </submittedName>
</protein>
<organism evidence="1 2">
    <name type="scientific">Melghirimyces profundicolus</name>
    <dbReference type="NCBI Taxonomy" id="1242148"/>
    <lineage>
        <taxon>Bacteria</taxon>
        <taxon>Bacillati</taxon>
        <taxon>Bacillota</taxon>
        <taxon>Bacilli</taxon>
        <taxon>Bacillales</taxon>
        <taxon>Thermoactinomycetaceae</taxon>
        <taxon>Melghirimyces</taxon>
    </lineage>
</organism>
<name>A0A2T6AWD3_9BACL</name>
<dbReference type="AlphaFoldDB" id="A0A2T6AWD3"/>
<proteinExistence type="predicted"/>
<sequence length="58" mass="6696">MFHLIYFLVTGCIFNIGKAFRLNIKGYDLLSNGIPKNSTFYRWSGEESFSMIKMPNAL</sequence>
<keyword evidence="2" id="KW-1185">Reference proteome</keyword>
<evidence type="ECO:0000313" key="1">
    <source>
        <dbReference type="EMBL" id="PTX48131.1"/>
    </source>
</evidence>
<gene>
    <name evidence="1" type="ORF">C8P63_1473</name>
</gene>
<comment type="caution">
    <text evidence="1">The sequence shown here is derived from an EMBL/GenBank/DDBJ whole genome shotgun (WGS) entry which is preliminary data.</text>
</comment>
<evidence type="ECO:0000313" key="2">
    <source>
        <dbReference type="Proteomes" id="UP000244240"/>
    </source>
</evidence>
<accession>A0A2T6AWD3</accession>
<reference evidence="1 2" key="1">
    <citation type="submission" date="2018-04" db="EMBL/GenBank/DDBJ databases">
        <title>Genomic Encyclopedia of Archaeal and Bacterial Type Strains, Phase II (KMG-II): from individual species to whole genera.</title>
        <authorList>
            <person name="Goeker M."/>
        </authorList>
    </citation>
    <scope>NUCLEOTIDE SEQUENCE [LARGE SCALE GENOMIC DNA]</scope>
    <source>
        <strain evidence="1 2">DSM 45787</strain>
    </source>
</reference>
<dbReference type="Proteomes" id="UP000244240">
    <property type="component" value="Unassembled WGS sequence"/>
</dbReference>